<organism evidence="3">
    <name type="scientific">Manihot esculenta</name>
    <name type="common">Cassava</name>
    <name type="synonym">Jatropha manihot</name>
    <dbReference type="NCBI Taxonomy" id="3983"/>
    <lineage>
        <taxon>Eukaryota</taxon>
        <taxon>Viridiplantae</taxon>
        <taxon>Streptophyta</taxon>
        <taxon>Embryophyta</taxon>
        <taxon>Tracheophyta</taxon>
        <taxon>Spermatophyta</taxon>
        <taxon>Magnoliopsida</taxon>
        <taxon>eudicotyledons</taxon>
        <taxon>Gunneridae</taxon>
        <taxon>Pentapetalae</taxon>
        <taxon>rosids</taxon>
        <taxon>fabids</taxon>
        <taxon>Malpighiales</taxon>
        <taxon>Euphorbiaceae</taxon>
        <taxon>Crotonoideae</taxon>
        <taxon>Manihoteae</taxon>
        <taxon>Manihot</taxon>
    </lineage>
</organism>
<dbReference type="PANTHER" id="PTHR33513:SF45">
    <property type="entry name" value="CYTOPLASMIC TRNA 2-THIOLATION PROTEIN"/>
    <property type="match status" value="1"/>
</dbReference>
<proteinExistence type="predicted"/>
<evidence type="ECO:0000259" key="2">
    <source>
        <dbReference type="Pfam" id="PF24847"/>
    </source>
</evidence>
<dbReference type="InterPro" id="IPR056139">
    <property type="entry name" value="DUF7722"/>
</dbReference>
<evidence type="ECO:0000256" key="1">
    <source>
        <dbReference type="SAM" id="MobiDB-lite"/>
    </source>
</evidence>
<feature type="region of interest" description="Disordered" evidence="1">
    <location>
        <begin position="14"/>
        <end position="50"/>
    </location>
</feature>
<dbReference type="PANTHER" id="PTHR33513">
    <property type="entry name" value="OS06G0523300 PROTEIN"/>
    <property type="match status" value="1"/>
</dbReference>
<accession>A0A2C9V2T4</accession>
<dbReference type="EMBL" id="CM004396">
    <property type="protein sequence ID" value="OAY38574.1"/>
    <property type="molecule type" value="Genomic_DNA"/>
</dbReference>
<name>A0A2C9V2T4_MANES</name>
<protein>
    <recommendedName>
        <fullName evidence="2">DUF7722 domain-containing protein</fullName>
    </recommendedName>
</protein>
<dbReference type="AlphaFoldDB" id="A0A2C9V2T4"/>
<dbReference type="Pfam" id="PF24847">
    <property type="entry name" value="DUF7722"/>
    <property type="match status" value="1"/>
</dbReference>
<reference evidence="3" key="1">
    <citation type="submission" date="2016-02" db="EMBL/GenBank/DDBJ databases">
        <title>WGS assembly of Manihot esculenta.</title>
        <authorList>
            <person name="Bredeson J.V."/>
            <person name="Prochnik S.E."/>
            <person name="Lyons J.B."/>
            <person name="Schmutz J."/>
            <person name="Grimwood J."/>
            <person name="Vrebalov J."/>
            <person name="Bart R.S."/>
            <person name="Amuge T."/>
            <person name="Ferguson M.E."/>
            <person name="Green R."/>
            <person name="Putnam N."/>
            <person name="Stites J."/>
            <person name="Rounsley S."/>
            <person name="Rokhsar D.S."/>
        </authorList>
    </citation>
    <scope>NUCLEOTIDE SEQUENCE [LARGE SCALE GENOMIC DNA]</scope>
    <source>
        <tissue evidence="3">Leaf</tissue>
    </source>
</reference>
<feature type="domain" description="DUF7722" evidence="2">
    <location>
        <begin position="62"/>
        <end position="108"/>
    </location>
</feature>
<gene>
    <name evidence="3" type="ORF">MANES_10G025700</name>
</gene>
<sequence length="150" mass="17210">MVVGELSKLLIDEERSRRNSRSMRTAAAKSSEGPAENKKRAKMMSRSQEFSGSKTFKIPLHYPRYTKKQYEHMAEWKLDLLLQDYGLPIDHGDLAYKRELAISTFIWPEYHSEDFAVSSVDSGKDFTSQGKKNKASRVVELLCLVMLGFL</sequence>
<evidence type="ECO:0000313" key="3">
    <source>
        <dbReference type="EMBL" id="OAY38574.1"/>
    </source>
</evidence>
<dbReference type="STRING" id="3983.A0A2C9V2T4"/>